<evidence type="ECO:0000313" key="1">
    <source>
        <dbReference type="EMBL" id="GBN72526.1"/>
    </source>
</evidence>
<evidence type="ECO:0000313" key="2">
    <source>
        <dbReference type="Proteomes" id="UP000499080"/>
    </source>
</evidence>
<protein>
    <submittedName>
        <fullName evidence="1">Uncharacterized protein</fullName>
    </submittedName>
</protein>
<accession>A0A4Y2RAR6</accession>
<sequence length="131" mass="15106">MIVDDSVPIPYMTPSAINNGVFLHFELRDERFQVWTKTTLSRVLLASRQWHTFLPIWSKDNVNKPECTSPLKWIPPTTASFTDRVTRQLGEQVLLSRDSSILLPIWSKCANVTNLNVRLPTEWISNDNLLL</sequence>
<reference evidence="1 2" key="1">
    <citation type="journal article" date="2019" name="Sci. Rep.">
        <title>Orb-weaving spider Araneus ventricosus genome elucidates the spidroin gene catalogue.</title>
        <authorList>
            <person name="Kono N."/>
            <person name="Nakamura H."/>
            <person name="Ohtoshi R."/>
            <person name="Moran D.A.P."/>
            <person name="Shinohara A."/>
            <person name="Yoshida Y."/>
            <person name="Fujiwara M."/>
            <person name="Mori M."/>
            <person name="Tomita M."/>
            <person name="Arakawa K."/>
        </authorList>
    </citation>
    <scope>NUCLEOTIDE SEQUENCE [LARGE SCALE GENOMIC DNA]</scope>
</reference>
<keyword evidence="2" id="KW-1185">Reference proteome</keyword>
<dbReference type="Proteomes" id="UP000499080">
    <property type="component" value="Unassembled WGS sequence"/>
</dbReference>
<gene>
    <name evidence="1" type="ORF">AVEN_192490_1</name>
</gene>
<name>A0A4Y2RAR6_ARAVE</name>
<comment type="caution">
    <text evidence="1">The sequence shown here is derived from an EMBL/GenBank/DDBJ whole genome shotgun (WGS) entry which is preliminary data.</text>
</comment>
<dbReference type="AlphaFoldDB" id="A0A4Y2RAR6"/>
<organism evidence="1 2">
    <name type="scientific">Araneus ventricosus</name>
    <name type="common">Orbweaver spider</name>
    <name type="synonym">Epeira ventricosa</name>
    <dbReference type="NCBI Taxonomy" id="182803"/>
    <lineage>
        <taxon>Eukaryota</taxon>
        <taxon>Metazoa</taxon>
        <taxon>Ecdysozoa</taxon>
        <taxon>Arthropoda</taxon>
        <taxon>Chelicerata</taxon>
        <taxon>Arachnida</taxon>
        <taxon>Araneae</taxon>
        <taxon>Araneomorphae</taxon>
        <taxon>Entelegynae</taxon>
        <taxon>Araneoidea</taxon>
        <taxon>Araneidae</taxon>
        <taxon>Araneus</taxon>
    </lineage>
</organism>
<dbReference type="EMBL" id="BGPR01016307">
    <property type="protein sequence ID" value="GBN72526.1"/>
    <property type="molecule type" value="Genomic_DNA"/>
</dbReference>
<proteinExistence type="predicted"/>